<evidence type="ECO:0000256" key="1">
    <source>
        <dbReference type="ARBA" id="ARBA00001933"/>
    </source>
</evidence>
<dbReference type="EMBL" id="MIJF01000025">
    <property type="protein sequence ID" value="OEF99299.1"/>
    <property type="molecule type" value="Genomic_DNA"/>
</dbReference>
<dbReference type="InterPro" id="IPR015421">
    <property type="entry name" value="PyrdxlP-dep_Trfase_major"/>
</dbReference>
<name>A0A1D2YUC9_9BACI</name>
<dbReference type="Proteomes" id="UP000243739">
    <property type="component" value="Unassembled WGS sequence"/>
</dbReference>
<dbReference type="PROSITE" id="PS00703">
    <property type="entry name" value="OKR_DC_1"/>
    <property type="match status" value="1"/>
</dbReference>
<dbReference type="PANTHER" id="PTHR43277">
    <property type="entry name" value="ARGININE DECARBOXYLASE"/>
    <property type="match status" value="1"/>
</dbReference>
<evidence type="ECO:0000313" key="8">
    <source>
        <dbReference type="Proteomes" id="UP000243739"/>
    </source>
</evidence>
<dbReference type="Pfam" id="PF03711">
    <property type="entry name" value="OKR_DC_1_C"/>
    <property type="match status" value="1"/>
</dbReference>
<evidence type="ECO:0000256" key="4">
    <source>
        <dbReference type="ARBA" id="ARBA00022898"/>
    </source>
</evidence>
<dbReference type="InterPro" id="IPR015424">
    <property type="entry name" value="PyrdxlP-dep_Trfase"/>
</dbReference>
<dbReference type="Pfam" id="PF01276">
    <property type="entry name" value="OKR_DC_1"/>
    <property type="match status" value="1"/>
</dbReference>
<keyword evidence="8" id="KW-1185">Reference proteome</keyword>
<accession>A0A1D2YUC9</accession>
<dbReference type="Gene3D" id="3.40.640.10">
    <property type="entry name" value="Type I PLP-dependent aspartate aminotransferase-like (Major domain)"/>
    <property type="match status" value="1"/>
</dbReference>
<evidence type="ECO:0000259" key="6">
    <source>
        <dbReference type="PROSITE" id="PS00703"/>
    </source>
</evidence>
<feature type="domain" description="Orn/Lys/Arg decarboxylases family 1 pyridoxal-P attachment site" evidence="6">
    <location>
        <begin position="221"/>
        <end position="235"/>
    </location>
</feature>
<dbReference type="InterPro" id="IPR000310">
    <property type="entry name" value="Orn/Lys/Arg_deCO2ase_major_dom"/>
</dbReference>
<keyword evidence="3" id="KW-0210">Decarboxylase</keyword>
<sequence>MDQDKTPLFSALVEHAKKNPIQFHIPGHKKGQGMDQEFKDFIGLNTLSIDLINIAPLDDLHSPHGVIKEAQELAAKAFSADYTFFSVQGTSGAIMAMIMSVCNPGDKIIIPRNVHKSILSAIIFAGANPIFIHPEMDENIGIAHGITPKSVKRALEEHPDAKAVLVINPTYYGVVANLKEIVNLAHQYNIPVLVDEAHGVHIHFHDRLPLSAMQAGADLAATSMHKLGGSLTQSSILNVRTGLVDPKHIQTVMSMLTTTSTSYILLASLDAARRNLAINGKKLLEEAIKLANYLRRNVNEIPGLYSPGDDILGTDATFDYDPTKVLISVKDLGITGYEVEKWLRSEYNIEVELSDLYNILCLVTIGDNYQNIDKLILALQRLSQERFNYIKTNHVKVNLPKIPAIALSPRDAFYSETDVIPFEESAGHVIAEFIMVYPPGIPILLPGEVITQDNIDYIKQNIAAGLPVQGPEDESLKTIRVIKERKAIY</sequence>
<keyword evidence="4" id="KW-0663">Pyridoxal phosphate</keyword>
<comment type="similarity">
    <text evidence="2">Belongs to the Orn/Lys/Arg decarboxylase class-I family.</text>
</comment>
<dbReference type="CDD" id="cd00615">
    <property type="entry name" value="Orn_deC_like"/>
    <property type="match status" value="1"/>
</dbReference>
<organism evidence="7 8">
    <name type="scientific">Vulcanibacillus modesticaldus</name>
    <dbReference type="NCBI Taxonomy" id="337097"/>
    <lineage>
        <taxon>Bacteria</taxon>
        <taxon>Bacillati</taxon>
        <taxon>Bacillota</taxon>
        <taxon>Bacilli</taxon>
        <taxon>Bacillales</taxon>
        <taxon>Bacillaceae</taxon>
        <taxon>Vulcanibacillus</taxon>
    </lineage>
</organism>
<evidence type="ECO:0000256" key="3">
    <source>
        <dbReference type="ARBA" id="ARBA00022793"/>
    </source>
</evidence>
<keyword evidence="5" id="KW-0456">Lyase</keyword>
<reference evidence="7 8" key="1">
    <citation type="submission" date="2016-09" db="EMBL/GenBank/DDBJ databases">
        <title>Draft genome sequence for the type strain of Vulcanibacillus modesticaldus BR, a strictly anaerobic, moderately thermophilic, and nitrate-reducing bacterium from deep sea-hydrothermal vents of the Mid-Atlantic Ridge.</title>
        <authorList>
            <person name="Abin C.A."/>
            <person name="Hollibaugh J.T."/>
        </authorList>
    </citation>
    <scope>NUCLEOTIDE SEQUENCE [LARGE SCALE GENOMIC DNA]</scope>
    <source>
        <strain evidence="7 8">BR</strain>
    </source>
</reference>
<dbReference type="InterPro" id="IPR052357">
    <property type="entry name" value="Orn_Lys_Arg_decarboxylase-I"/>
</dbReference>
<dbReference type="GO" id="GO:0016831">
    <property type="term" value="F:carboxy-lyase activity"/>
    <property type="evidence" value="ECO:0007669"/>
    <property type="project" value="UniProtKB-KW"/>
</dbReference>
<dbReference type="PANTHER" id="PTHR43277:SF4">
    <property type="entry name" value="ARGININE DECARBOXYLASE"/>
    <property type="match status" value="1"/>
</dbReference>
<dbReference type="RefSeq" id="WP_069656851.1">
    <property type="nucleotide sequence ID" value="NZ_MIJF01000025.1"/>
</dbReference>
<dbReference type="InterPro" id="IPR008286">
    <property type="entry name" value="Prn/Lys/Arg_de-COase_C"/>
</dbReference>
<dbReference type="STRING" id="337097.BHF71_09255"/>
<evidence type="ECO:0000256" key="5">
    <source>
        <dbReference type="ARBA" id="ARBA00023239"/>
    </source>
</evidence>
<dbReference type="OrthoDB" id="9815233at2"/>
<comment type="cofactor">
    <cofactor evidence="1">
        <name>pyridoxal 5'-phosphate</name>
        <dbReference type="ChEBI" id="CHEBI:597326"/>
    </cofactor>
</comment>
<dbReference type="AlphaFoldDB" id="A0A1D2YUC9"/>
<comment type="caution">
    <text evidence="7">The sequence shown here is derived from an EMBL/GenBank/DDBJ whole genome shotgun (WGS) entry which is preliminary data.</text>
</comment>
<dbReference type="Gene3D" id="3.90.100.10">
    <property type="entry name" value="Orn/Lys/Arg decarboxylase, C-terminal domain"/>
    <property type="match status" value="1"/>
</dbReference>
<gene>
    <name evidence="7" type="ORF">BHF71_09255</name>
</gene>
<dbReference type="SUPFAM" id="SSF53383">
    <property type="entry name" value="PLP-dependent transferases"/>
    <property type="match status" value="1"/>
</dbReference>
<dbReference type="InterPro" id="IPR036633">
    <property type="entry name" value="Prn/Lys/Arg_de-COase_C_sf"/>
</dbReference>
<evidence type="ECO:0000256" key="2">
    <source>
        <dbReference type="ARBA" id="ARBA00010671"/>
    </source>
</evidence>
<protein>
    <submittedName>
        <fullName evidence="7">Arginine decarboxylase</fullName>
    </submittedName>
</protein>
<evidence type="ECO:0000313" key="7">
    <source>
        <dbReference type="EMBL" id="OEF99299.1"/>
    </source>
</evidence>
<proteinExistence type="inferred from homology"/>
<dbReference type="SUPFAM" id="SSF55904">
    <property type="entry name" value="Ornithine decarboxylase C-terminal domain"/>
    <property type="match status" value="1"/>
</dbReference>